<keyword evidence="1" id="KW-0812">Transmembrane</keyword>
<feature type="domain" description="Glycosyl transferase family 1" evidence="2">
    <location>
        <begin position="219"/>
        <end position="374"/>
    </location>
</feature>
<reference evidence="4 6" key="1">
    <citation type="journal article" date="2014" name="Genome Announc.">
        <title>Draft Genome Sequence of Bacillus alcalophilus AV1934, a Classic Alkaliphile Isolated from Human Feces in 1934.</title>
        <authorList>
            <person name="Attie O."/>
            <person name="Jayaprakash A."/>
            <person name="Shah H."/>
            <person name="Paulsen I.T."/>
            <person name="Morino M."/>
            <person name="Takahashi Y."/>
            <person name="Narumi I."/>
            <person name="Sachidanandam R."/>
            <person name="Satoh K."/>
            <person name="Ito M."/>
            <person name="Krulwich T.A."/>
        </authorList>
    </citation>
    <scope>NUCLEOTIDE SEQUENCE [LARGE SCALE GENOMIC DNA]</scope>
    <source>
        <strain evidence="4 6">AV1934</strain>
    </source>
</reference>
<keyword evidence="6" id="KW-1185">Reference proteome</keyword>
<evidence type="ECO:0000259" key="2">
    <source>
        <dbReference type="Pfam" id="PF00534"/>
    </source>
</evidence>
<organism evidence="4 6">
    <name type="scientific">Alkalihalobacillus alcalophilus ATCC 27647 = CGMCC 1.3604</name>
    <dbReference type="NCBI Taxonomy" id="1218173"/>
    <lineage>
        <taxon>Bacteria</taxon>
        <taxon>Bacillati</taxon>
        <taxon>Bacillota</taxon>
        <taxon>Bacilli</taxon>
        <taxon>Bacillales</taxon>
        <taxon>Bacillaceae</taxon>
        <taxon>Alkalihalobacillus</taxon>
    </lineage>
</organism>
<dbReference type="InterPro" id="IPR050194">
    <property type="entry name" value="Glycosyltransferase_grp1"/>
</dbReference>
<dbReference type="Pfam" id="PF00534">
    <property type="entry name" value="Glycos_transf_1"/>
    <property type="match status" value="1"/>
</dbReference>
<proteinExistence type="predicted"/>
<comment type="caution">
    <text evidence="4">The sequence shown here is derived from an EMBL/GenBank/DDBJ whole genome shotgun (WGS) entry which is preliminary data.</text>
</comment>
<dbReference type="InterPro" id="IPR028098">
    <property type="entry name" value="Glyco_trans_4-like_N"/>
</dbReference>
<evidence type="ECO:0000259" key="3">
    <source>
        <dbReference type="Pfam" id="PF13579"/>
    </source>
</evidence>
<dbReference type="Proteomes" id="UP000297014">
    <property type="component" value="Unassembled WGS sequence"/>
</dbReference>
<dbReference type="InterPro" id="IPR001296">
    <property type="entry name" value="Glyco_trans_1"/>
</dbReference>
<reference evidence="5 7" key="2">
    <citation type="submission" date="2014-01" db="EMBL/GenBank/DDBJ databases">
        <title>Draft genome sequencing of Bacillus alcalophilus CGMCC 1.3604.</title>
        <authorList>
            <person name="Yang J."/>
            <person name="Diao L."/>
            <person name="Yang S."/>
        </authorList>
    </citation>
    <scope>NUCLEOTIDE SEQUENCE [LARGE SCALE GENOMIC DNA]</scope>
    <source>
        <strain evidence="5 7">CGMCC 1.3604</strain>
    </source>
</reference>
<gene>
    <name evidence="5" type="ORF">AJ85_02140</name>
    <name evidence="4" type="ORF">BALCAV_0213440</name>
</gene>
<name>A0A094WJ74_ALKAL</name>
<dbReference type="Gene3D" id="3.40.50.2000">
    <property type="entry name" value="Glycogen Phosphorylase B"/>
    <property type="match status" value="2"/>
</dbReference>
<evidence type="ECO:0000313" key="6">
    <source>
        <dbReference type="Proteomes" id="UP000002754"/>
    </source>
</evidence>
<dbReference type="PANTHER" id="PTHR45947">
    <property type="entry name" value="SULFOQUINOVOSYL TRANSFERASE SQD2"/>
    <property type="match status" value="1"/>
</dbReference>
<dbReference type="CDD" id="cd03794">
    <property type="entry name" value="GT4_WbuB-like"/>
    <property type="match status" value="1"/>
</dbReference>
<evidence type="ECO:0000313" key="4">
    <source>
        <dbReference type="EMBL" id="KGA96891.1"/>
    </source>
</evidence>
<dbReference type="RefSeq" id="WP_003322029.1">
    <property type="nucleotide sequence ID" value="NZ_ALPT02000043.1"/>
</dbReference>
<sequence>MKKNILIISQHFYPEIGSAGNRMKNMYQLLEKEYTVSVLTTEPSYPNKSIYEDNEFWDEPKFNSQLIHRVKIKSRKYSRSIINRLLYYLEITIKMLFFIMKNKKEYDLIVASSPPIFIGIVGLMAKWRYKSKLILDIRDLWPESLKGVGVFNYKIIIWLLRLIEKLLYKKSNTILVNSKGFINYIQENYKISLEKILFLPNSAREIELEMYTKKTESIRKRVIFAGNIGLAQDVSLLMKVAEGLQKNNIHLDIIGYGMKHVDLRNFTEINRLENVHFLSTKTRKKCLEVISNYPAGIATLNDKEVFKTVLPGRIIDYMTCGVPVVAAVSGYSEQVILNNDVGYVTNTRNVDELINYIMEILSSETTIHRMSTNAVNCVKRDFLWEENIKELYDNIEKLLP</sequence>
<dbReference type="OrthoDB" id="9811902at2"/>
<evidence type="ECO:0000313" key="5">
    <source>
        <dbReference type="EMBL" id="THG88596.1"/>
    </source>
</evidence>
<keyword evidence="1" id="KW-1133">Transmembrane helix</keyword>
<dbReference type="eggNOG" id="COG0438">
    <property type="taxonomic scope" value="Bacteria"/>
</dbReference>
<keyword evidence="1" id="KW-0472">Membrane</keyword>
<dbReference type="SUPFAM" id="SSF53756">
    <property type="entry name" value="UDP-Glycosyltransferase/glycogen phosphorylase"/>
    <property type="match status" value="1"/>
</dbReference>
<dbReference type="EMBL" id="ALPT02000043">
    <property type="protein sequence ID" value="KGA96891.1"/>
    <property type="molecule type" value="Genomic_DNA"/>
</dbReference>
<evidence type="ECO:0000313" key="7">
    <source>
        <dbReference type="Proteomes" id="UP000297014"/>
    </source>
</evidence>
<dbReference type="Proteomes" id="UP000002754">
    <property type="component" value="Unassembled WGS sequence"/>
</dbReference>
<dbReference type="Pfam" id="PF13579">
    <property type="entry name" value="Glyco_trans_4_4"/>
    <property type="match status" value="1"/>
</dbReference>
<feature type="transmembrane region" description="Helical" evidence="1">
    <location>
        <begin position="106"/>
        <end position="125"/>
    </location>
</feature>
<dbReference type="STRING" id="1218173.BALCAV_0213440"/>
<dbReference type="PANTHER" id="PTHR45947:SF3">
    <property type="entry name" value="SULFOQUINOVOSYL TRANSFERASE SQD2"/>
    <property type="match status" value="1"/>
</dbReference>
<keyword evidence="4" id="KW-0808">Transferase</keyword>
<dbReference type="EMBL" id="JALP01000362">
    <property type="protein sequence ID" value="THG88596.1"/>
    <property type="molecule type" value="Genomic_DNA"/>
</dbReference>
<evidence type="ECO:0000256" key="1">
    <source>
        <dbReference type="SAM" id="Phobius"/>
    </source>
</evidence>
<dbReference type="AlphaFoldDB" id="A0A094WJ74"/>
<protein>
    <submittedName>
        <fullName evidence="5">Glycosyl transferase family 1</fullName>
    </submittedName>
    <submittedName>
        <fullName evidence="4">Glycosyl transferase group 1 protein</fullName>
    </submittedName>
</protein>
<feature type="domain" description="Glycosyltransferase subfamily 4-like N-terminal" evidence="3">
    <location>
        <begin position="29"/>
        <end position="201"/>
    </location>
</feature>
<accession>A0A094WJ74</accession>
<dbReference type="GO" id="GO:0016758">
    <property type="term" value="F:hexosyltransferase activity"/>
    <property type="evidence" value="ECO:0007669"/>
    <property type="project" value="TreeGrafter"/>
</dbReference>